<organism evidence="2 3">
    <name type="scientific">Celeribacter indicus</name>
    <dbReference type="NCBI Taxonomy" id="1208324"/>
    <lineage>
        <taxon>Bacteria</taxon>
        <taxon>Pseudomonadati</taxon>
        <taxon>Pseudomonadota</taxon>
        <taxon>Alphaproteobacteria</taxon>
        <taxon>Rhodobacterales</taxon>
        <taxon>Roseobacteraceae</taxon>
        <taxon>Celeribacter</taxon>
    </lineage>
</organism>
<dbReference type="Pfam" id="PF03466">
    <property type="entry name" value="LysR_substrate"/>
    <property type="match status" value="1"/>
</dbReference>
<name>A0A0B5E5S3_9RHOB</name>
<dbReference type="PANTHER" id="PTHR30427">
    <property type="entry name" value="TRANSCRIPTIONAL ACTIVATOR PROTEIN LYSR"/>
    <property type="match status" value="1"/>
</dbReference>
<evidence type="ECO:0000259" key="1">
    <source>
        <dbReference type="Pfam" id="PF03466"/>
    </source>
</evidence>
<dbReference type="KEGG" id="cid:P73_4030"/>
<accession>A0A0B5E5S3</accession>
<dbReference type="GO" id="GO:0010628">
    <property type="term" value="P:positive regulation of gene expression"/>
    <property type="evidence" value="ECO:0007669"/>
    <property type="project" value="TreeGrafter"/>
</dbReference>
<dbReference type="SUPFAM" id="SSF53850">
    <property type="entry name" value="Periplasmic binding protein-like II"/>
    <property type="match status" value="1"/>
</dbReference>
<evidence type="ECO:0000313" key="3">
    <source>
        <dbReference type="Proteomes" id="UP000031521"/>
    </source>
</evidence>
<dbReference type="Gene3D" id="3.40.190.10">
    <property type="entry name" value="Periplasmic binding protein-like II"/>
    <property type="match status" value="2"/>
</dbReference>
<dbReference type="InterPro" id="IPR005119">
    <property type="entry name" value="LysR_subst-bd"/>
</dbReference>
<dbReference type="EMBL" id="CP004393">
    <property type="protein sequence ID" value="AJE48745.1"/>
    <property type="molecule type" value="Genomic_DNA"/>
</dbReference>
<keyword evidence="3" id="KW-1185">Reference proteome</keyword>
<protein>
    <submittedName>
        <fullName evidence="2">LysR family transcriptional regulator</fullName>
    </submittedName>
</protein>
<dbReference type="HOGENOM" id="CLU_039613_6_3_5"/>
<reference evidence="2 3" key="1">
    <citation type="journal article" date="2014" name="Int. J. Syst. Evol. Microbiol.">
        <title>Celeribacter indicus sp. nov., a polycyclic aromatic hydrocarbon-degrading bacterium from deep-sea sediment and reclassification of Huaishuia halophila as Celeribacter halophilus comb. nov.</title>
        <authorList>
            <person name="Lai Q."/>
            <person name="Cao J."/>
            <person name="Yuan J."/>
            <person name="Li F."/>
            <person name="Shao Z."/>
        </authorList>
    </citation>
    <scope>NUCLEOTIDE SEQUENCE [LARGE SCALE GENOMIC DNA]</scope>
    <source>
        <strain evidence="2">P73</strain>
    </source>
</reference>
<evidence type="ECO:0000313" key="2">
    <source>
        <dbReference type="EMBL" id="AJE48745.1"/>
    </source>
</evidence>
<sequence length="258" mass="27901">MSPLDSGYEFYRQIEPALQRLREARSYVEAGGTIRVPTLRVAATHELAASLLPAALANWNRPDIPVSIQGHSPEVVVQLVQNGLVDIGLNSLPLEHQGLQIHWLGEGPRLAAVRADDPLAAKERIALTDFHGRRMILLSNPHRAPDALRGLIEDAHAGGLASIETNVAIALLMAVQAGLGIAIVHPTIAASMSLPDVVLRPLEMTLPYTFGAITPAGRAMVLPHVLDFVQVLADTASRIVPDFRLHEAQDHARLLRHA</sequence>
<dbReference type="PANTHER" id="PTHR30427:SF1">
    <property type="entry name" value="TRANSCRIPTIONAL ACTIVATOR PROTEIN LYSR"/>
    <property type="match status" value="1"/>
</dbReference>
<feature type="domain" description="LysR substrate-binding" evidence="1">
    <location>
        <begin position="38"/>
        <end position="235"/>
    </location>
</feature>
<gene>
    <name evidence="2" type="ORF">P73_4030</name>
</gene>
<dbReference type="STRING" id="1208324.P73_4030"/>
<proteinExistence type="predicted"/>
<dbReference type="Proteomes" id="UP000031521">
    <property type="component" value="Chromosome"/>
</dbReference>
<dbReference type="AlphaFoldDB" id="A0A0B5E5S3"/>
<dbReference type="GO" id="GO:0043565">
    <property type="term" value="F:sequence-specific DNA binding"/>
    <property type="evidence" value="ECO:0007669"/>
    <property type="project" value="TreeGrafter"/>
</dbReference>